<evidence type="ECO:0000313" key="3">
    <source>
        <dbReference type="Proteomes" id="UP000265520"/>
    </source>
</evidence>
<feature type="region of interest" description="Disordered" evidence="1">
    <location>
        <begin position="1"/>
        <end position="40"/>
    </location>
</feature>
<proteinExistence type="predicted"/>
<protein>
    <submittedName>
        <fullName evidence="2">Uncharacterized protein</fullName>
    </submittedName>
</protein>
<keyword evidence="3" id="KW-1185">Reference proteome</keyword>
<name>A0A392TAS0_9FABA</name>
<reference evidence="2 3" key="1">
    <citation type="journal article" date="2018" name="Front. Plant Sci.">
        <title>Red Clover (Trifolium pratense) and Zigzag Clover (T. medium) - A Picture of Genomic Similarities and Differences.</title>
        <authorList>
            <person name="Dluhosova J."/>
            <person name="Istvanek J."/>
            <person name="Nedelnik J."/>
            <person name="Repkova J."/>
        </authorList>
    </citation>
    <scope>NUCLEOTIDE SEQUENCE [LARGE SCALE GENOMIC DNA]</scope>
    <source>
        <strain evidence="3">cv. 10/8</strain>
        <tissue evidence="2">Leaf</tissue>
    </source>
</reference>
<feature type="non-terminal residue" evidence="2">
    <location>
        <position position="71"/>
    </location>
</feature>
<comment type="caution">
    <text evidence="2">The sequence shown here is derived from an EMBL/GenBank/DDBJ whole genome shotgun (WGS) entry which is preliminary data.</text>
</comment>
<dbReference type="EMBL" id="LXQA010538549">
    <property type="protein sequence ID" value="MCI57982.1"/>
    <property type="molecule type" value="Genomic_DNA"/>
</dbReference>
<sequence>MEGLDTESFRFSPLPPTPTSKPSQHKENSNPNLILKKPGSTLSDRFEKICPPNGEKKVVIYTTTLRGVRRT</sequence>
<evidence type="ECO:0000313" key="2">
    <source>
        <dbReference type="EMBL" id="MCI57982.1"/>
    </source>
</evidence>
<dbReference type="Proteomes" id="UP000265520">
    <property type="component" value="Unassembled WGS sequence"/>
</dbReference>
<accession>A0A392TAS0</accession>
<organism evidence="2 3">
    <name type="scientific">Trifolium medium</name>
    <dbReference type="NCBI Taxonomy" id="97028"/>
    <lineage>
        <taxon>Eukaryota</taxon>
        <taxon>Viridiplantae</taxon>
        <taxon>Streptophyta</taxon>
        <taxon>Embryophyta</taxon>
        <taxon>Tracheophyta</taxon>
        <taxon>Spermatophyta</taxon>
        <taxon>Magnoliopsida</taxon>
        <taxon>eudicotyledons</taxon>
        <taxon>Gunneridae</taxon>
        <taxon>Pentapetalae</taxon>
        <taxon>rosids</taxon>
        <taxon>fabids</taxon>
        <taxon>Fabales</taxon>
        <taxon>Fabaceae</taxon>
        <taxon>Papilionoideae</taxon>
        <taxon>50 kb inversion clade</taxon>
        <taxon>NPAAA clade</taxon>
        <taxon>Hologalegina</taxon>
        <taxon>IRL clade</taxon>
        <taxon>Trifolieae</taxon>
        <taxon>Trifolium</taxon>
    </lineage>
</organism>
<dbReference type="AlphaFoldDB" id="A0A392TAS0"/>
<evidence type="ECO:0000256" key="1">
    <source>
        <dbReference type="SAM" id="MobiDB-lite"/>
    </source>
</evidence>